<dbReference type="Proteomes" id="UP000582837">
    <property type="component" value="Unassembled WGS sequence"/>
</dbReference>
<comment type="caution">
    <text evidence="1">The sequence shown here is derived from an EMBL/GenBank/DDBJ whole genome shotgun (WGS) entry which is preliminary data.</text>
</comment>
<proteinExistence type="predicted"/>
<keyword evidence="2" id="KW-1185">Reference proteome</keyword>
<reference evidence="1 2" key="1">
    <citation type="submission" date="2020-08" db="EMBL/GenBank/DDBJ databases">
        <title>Genomic Encyclopedia of Type Strains, Phase IV (KMG-IV): sequencing the most valuable type-strain genomes for metagenomic binning, comparative biology and taxonomic classification.</title>
        <authorList>
            <person name="Goeker M."/>
        </authorList>
    </citation>
    <scope>NUCLEOTIDE SEQUENCE [LARGE SCALE GENOMIC DNA]</scope>
    <source>
        <strain evidence="1 2">DSM 29007</strain>
    </source>
</reference>
<organism evidence="1 2">
    <name type="scientific">Longimicrobium terrae</name>
    <dbReference type="NCBI Taxonomy" id="1639882"/>
    <lineage>
        <taxon>Bacteria</taxon>
        <taxon>Pseudomonadati</taxon>
        <taxon>Gemmatimonadota</taxon>
        <taxon>Longimicrobiia</taxon>
        <taxon>Longimicrobiales</taxon>
        <taxon>Longimicrobiaceae</taxon>
        <taxon>Longimicrobium</taxon>
    </lineage>
</organism>
<protein>
    <submittedName>
        <fullName evidence="1">Uncharacterized protein</fullName>
    </submittedName>
</protein>
<sequence length="35" mass="3802">MEVIAPGKTAIHRNVAEYKRSRRCISDKNGGGGDD</sequence>
<gene>
    <name evidence="1" type="ORF">HNQ61_005513</name>
</gene>
<dbReference type="AlphaFoldDB" id="A0A841H6D1"/>
<name>A0A841H6D1_9BACT</name>
<accession>A0A841H6D1</accession>
<dbReference type="EMBL" id="JACHIA010000031">
    <property type="protein sequence ID" value="MBB6073835.1"/>
    <property type="molecule type" value="Genomic_DNA"/>
</dbReference>
<evidence type="ECO:0000313" key="1">
    <source>
        <dbReference type="EMBL" id="MBB6073835.1"/>
    </source>
</evidence>
<evidence type="ECO:0000313" key="2">
    <source>
        <dbReference type="Proteomes" id="UP000582837"/>
    </source>
</evidence>